<evidence type="ECO:0000313" key="4">
    <source>
        <dbReference type="Proteomes" id="UP000183868"/>
    </source>
</evidence>
<dbReference type="NCBIfam" id="TIGR02530">
    <property type="entry name" value="flg_new"/>
    <property type="match status" value="1"/>
</dbReference>
<keyword evidence="2" id="KW-0282">Flagellum</keyword>
<keyword evidence="2" id="KW-0966">Cell projection</keyword>
<dbReference type="Pfam" id="PF12611">
    <property type="entry name" value="Flagellar_put"/>
    <property type="match status" value="1"/>
</dbReference>
<dbReference type="InterPro" id="IPR013367">
    <property type="entry name" value="Flagellar_put"/>
</dbReference>
<dbReference type="AlphaFoldDB" id="H1XQ00"/>
<protein>
    <submittedName>
        <fullName evidence="2">Flagellar operon protein</fullName>
    </submittedName>
</protein>
<dbReference type="EMBL" id="CM001402">
    <property type="protein sequence ID" value="EHO42251.1"/>
    <property type="molecule type" value="Genomic_DNA"/>
</dbReference>
<sequence length="131" mass="14379">MKVAELQIKQNIRPLKPADSAAGIQKSGGARPETPFGALLERQLSEASGLKFSAHAIKRMETRALSLNELDLQRLQQGLQQLEARGAQNSVIVMDDRAFVVSVKNRTVVTAIDQIQNNQKIFTNIDSLAIV</sequence>
<dbReference type="eggNOG" id="ENOG5032Y5R">
    <property type="taxonomic scope" value="Bacteria"/>
</dbReference>
<reference evidence="2 3" key="1">
    <citation type="submission" date="2011-09" db="EMBL/GenBank/DDBJ databases">
        <title>The permanent draft genome of Caldithrix abyssi DSM 13497.</title>
        <authorList>
            <consortium name="US DOE Joint Genome Institute (JGI-PGF)"/>
            <person name="Lucas S."/>
            <person name="Han J."/>
            <person name="Lapidus A."/>
            <person name="Bruce D."/>
            <person name="Goodwin L."/>
            <person name="Pitluck S."/>
            <person name="Peters L."/>
            <person name="Kyrpides N."/>
            <person name="Mavromatis K."/>
            <person name="Ivanova N."/>
            <person name="Mikhailova N."/>
            <person name="Chertkov O."/>
            <person name="Detter J.C."/>
            <person name="Tapia R."/>
            <person name="Han C."/>
            <person name="Land M."/>
            <person name="Hauser L."/>
            <person name="Markowitz V."/>
            <person name="Cheng J.-F."/>
            <person name="Hugenholtz P."/>
            <person name="Woyke T."/>
            <person name="Wu D."/>
            <person name="Spring S."/>
            <person name="Brambilla E."/>
            <person name="Klenk H.-P."/>
            <person name="Eisen J.A."/>
        </authorList>
    </citation>
    <scope>NUCLEOTIDE SEQUENCE [LARGE SCALE GENOMIC DNA]</scope>
    <source>
        <strain evidence="2 3">DSM 13497</strain>
    </source>
</reference>
<name>H1XQ00_CALAY</name>
<dbReference type="STRING" id="880073.Cabys_1477"/>
<reference evidence="1 4" key="2">
    <citation type="submission" date="2016-11" db="EMBL/GenBank/DDBJ databases">
        <title>Genomic analysis of Caldithrix abyssi and proposal of a novel bacterial phylum Caldithrichaeota.</title>
        <authorList>
            <person name="Kublanov I."/>
            <person name="Sigalova O."/>
            <person name="Gavrilov S."/>
            <person name="Lebedinsky A."/>
            <person name="Ivanova N."/>
            <person name="Daum C."/>
            <person name="Reddy T."/>
            <person name="Klenk H.P."/>
            <person name="Goker M."/>
            <person name="Reva O."/>
            <person name="Miroshnichenko M."/>
            <person name="Kyprides N."/>
            <person name="Woyke T."/>
            <person name="Gelfand M."/>
        </authorList>
    </citation>
    <scope>NUCLEOTIDE SEQUENCE [LARGE SCALE GENOMIC DNA]</scope>
    <source>
        <strain evidence="1 4">LF13</strain>
    </source>
</reference>
<dbReference type="RefSeq" id="WP_006929535.1">
    <property type="nucleotide sequence ID" value="NZ_CM001402.1"/>
</dbReference>
<keyword evidence="3" id="KW-1185">Reference proteome</keyword>
<organism evidence="2 3">
    <name type="scientific">Caldithrix abyssi DSM 13497</name>
    <dbReference type="NCBI Taxonomy" id="880073"/>
    <lineage>
        <taxon>Bacteria</taxon>
        <taxon>Pseudomonadati</taxon>
        <taxon>Calditrichota</taxon>
        <taxon>Calditrichia</taxon>
        <taxon>Calditrichales</taxon>
        <taxon>Calditrichaceae</taxon>
        <taxon>Caldithrix</taxon>
    </lineage>
</organism>
<keyword evidence="2" id="KW-0969">Cilium</keyword>
<dbReference type="InParanoid" id="H1XQ00"/>
<evidence type="ECO:0000313" key="1">
    <source>
        <dbReference type="EMBL" id="APF18226.1"/>
    </source>
</evidence>
<dbReference type="OrthoDB" id="165650at2"/>
<dbReference type="PaxDb" id="880073-Calab_2641"/>
<dbReference type="HOGENOM" id="CLU_145226_3_1_0"/>
<evidence type="ECO:0000313" key="3">
    <source>
        <dbReference type="Proteomes" id="UP000004671"/>
    </source>
</evidence>
<evidence type="ECO:0000313" key="2">
    <source>
        <dbReference type="EMBL" id="EHO42251.1"/>
    </source>
</evidence>
<gene>
    <name evidence="1" type="ORF">Cabys_1477</name>
    <name evidence="2" type="ORF">Calab_2641</name>
</gene>
<accession>H1XQ00</accession>
<dbReference type="Proteomes" id="UP000183868">
    <property type="component" value="Chromosome"/>
</dbReference>
<dbReference type="KEGG" id="caby:Cabys_1477"/>
<dbReference type="EMBL" id="CP018099">
    <property type="protein sequence ID" value="APF18226.1"/>
    <property type="molecule type" value="Genomic_DNA"/>
</dbReference>
<proteinExistence type="predicted"/>
<dbReference type="Proteomes" id="UP000004671">
    <property type="component" value="Chromosome"/>
</dbReference>